<evidence type="ECO:0000313" key="1">
    <source>
        <dbReference type="EMBL" id="MBC8770289.1"/>
    </source>
</evidence>
<organism evidence="1 2">
    <name type="scientific">Arenibacter arenosicollis</name>
    <dbReference type="NCBI Taxonomy" id="2762274"/>
    <lineage>
        <taxon>Bacteria</taxon>
        <taxon>Pseudomonadati</taxon>
        <taxon>Bacteroidota</taxon>
        <taxon>Flavobacteriia</taxon>
        <taxon>Flavobacteriales</taxon>
        <taxon>Flavobacteriaceae</taxon>
        <taxon>Arenibacter</taxon>
    </lineage>
</organism>
<dbReference type="Proteomes" id="UP000618952">
    <property type="component" value="Unassembled WGS sequence"/>
</dbReference>
<dbReference type="RefSeq" id="WP_187587964.1">
    <property type="nucleotide sequence ID" value="NZ_JACLHY010000031.1"/>
</dbReference>
<evidence type="ECO:0008006" key="3">
    <source>
        <dbReference type="Google" id="ProtNLM"/>
    </source>
</evidence>
<accession>A0ABR7QSX9</accession>
<proteinExistence type="predicted"/>
<dbReference type="EMBL" id="JACLHY010000031">
    <property type="protein sequence ID" value="MBC8770289.1"/>
    <property type="molecule type" value="Genomic_DNA"/>
</dbReference>
<gene>
    <name evidence="1" type="ORF">H4O18_19985</name>
</gene>
<protein>
    <recommendedName>
        <fullName evidence="3">Lipoprotein</fullName>
    </recommendedName>
</protein>
<reference evidence="1 2" key="1">
    <citation type="submission" date="2020-08" db="EMBL/GenBank/DDBJ databases">
        <title>Arenibacter gaetbuli sp. nov., isolated from a sand dune.</title>
        <authorList>
            <person name="Park S."/>
            <person name="Yoon J.-H."/>
        </authorList>
    </citation>
    <scope>NUCLEOTIDE SEQUENCE [LARGE SCALE GENOMIC DNA]</scope>
    <source>
        <strain evidence="1 2">BSSL-BM3</strain>
    </source>
</reference>
<keyword evidence="2" id="KW-1185">Reference proteome</keyword>
<name>A0ABR7QSX9_9FLAO</name>
<comment type="caution">
    <text evidence="1">The sequence shown here is derived from an EMBL/GenBank/DDBJ whole genome shotgun (WGS) entry which is preliminary data.</text>
</comment>
<sequence>MKVFVGLITLLIILNCSHKSEDDALDCLNVACTEEYRTITINVKDQEGKAVALDEFKVVTLPKGDDITPDIASGDYEWMMINGVYPLFSDKHSMEYRDKKLEINFKGYVEDRLVVDSNFTVGADCCHVLLFEGETDVVVNNF</sequence>
<evidence type="ECO:0000313" key="2">
    <source>
        <dbReference type="Proteomes" id="UP000618952"/>
    </source>
</evidence>